<name>A0A519BHJ5_ACIG2</name>
<evidence type="ECO:0000313" key="8">
    <source>
        <dbReference type="EMBL" id="RZD16730.1"/>
    </source>
</evidence>
<evidence type="ECO:0000256" key="4">
    <source>
        <dbReference type="ARBA" id="ARBA00022490"/>
    </source>
</evidence>
<comment type="function">
    <text evidence="5">Modulates RecA activity.</text>
</comment>
<dbReference type="GO" id="GO:0006282">
    <property type="term" value="P:regulation of DNA repair"/>
    <property type="evidence" value="ECO:0007669"/>
    <property type="project" value="UniProtKB-UniRule"/>
</dbReference>
<reference evidence="8 9" key="1">
    <citation type="journal article" date="2019" name="ISME J.">
        <title>Insights into ecological role of a new deltaproteobacterial order Candidatus Acidulodesulfobacterales by metagenomics and metatranscriptomics.</title>
        <authorList>
            <person name="Tan S."/>
            <person name="Liu J."/>
            <person name="Fang Y."/>
            <person name="Hedlund B.P."/>
            <person name="Lian Z.H."/>
            <person name="Huang L.Y."/>
            <person name="Li J.T."/>
            <person name="Huang L.N."/>
            <person name="Li W.J."/>
            <person name="Jiang H.C."/>
            <person name="Dong H.L."/>
            <person name="Shu W.S."/>
        </authorList>
    </citation>
    <scope>NUCLEOTIDE SEQUENCE [LARGE SCALE GENOMIC DNA]</scope>
    <source>
        <strain evidence="8">AP2</strain>
    </source>
</reference>
<dbReference type="EMBL" id="SGBC01000001">
    <property type="protein sequence ID" value="RZD16730.1"/>
    <property type="molecule type" value="Genomic_DNA"/>
</dbReference>
<dbReference type="InterPro" id="IPR036388">
    <property type="entry name" value="WH-like_DNA-bd_sf"/>
</dbReference>
<comment type="subcellular location">
    <subcellularLocation>
        <location evidence="1 5">Cytoplasm</location>
    </subcellularLocation>
</comment>
<evidence type="ECO:0000259" key="7">
    <source>
        <dbReference type="Pfam" id="PF21982"/>
    </source>
</evidence>
<dbReference type="AlphaFoldDB" id="A0A519BHJ5"/>
<evidence type="ECO:0000259" key="6">
    <source>
        <dbReference type="Pfam" id="PF21981"/>
    </source>
</evidence>
<sequence length="162" mass="18620">MGNKMKVLKSNTEKLPMDYALKLLAIKSYSESSMAQKLIKKGFSTSSISQTIKKLKDLNYINDESYGENMIRIGKLKMVGKMKLAYQMHTKGINSSLINNLLESLYTSEEEKQIAEKALEKKKPALIKYKEDKIIYKKKLYDFLQRRGFSSDAVEDIINGKF</sequence>
<evidence type="ECO:0000256" key="2">
    <source>
        <dbReference type="ARBA" id="ARBA00009695"/>
    </source>
</evidence>
<dbReference type="Proteomes" id="UP000316562">
    <property type="component" value="Unassembled WGS sequence"/>
</dbReference>
<comment type="caution">
    <text evidence="8">The sequence shown here is derived from an EMBL/GenBank/DDBJ whole genome shotgun (WGS) entry which is preliminary data.</text>
</comment>
<dbReference type="InterPro" id="IPR003783">
    <property type="entry name" value="Regulatory_RecX"/>
</dbReference>
<gene>
    <name evidence="5" type="primary">recX</name>
    <name evidence="8" type="ORF">EVJ46_00365</name>
</gene>
<evidence type="ECO:0000256" key="5">
    <source>
        <dbReference type="HAMAP-Rule" id="MF_01114"/>
    </source>
</evidence>
<evidence type="ECO:0000256" key="3">
    <source>
        <dbReference type="ARBA" id="ARBA00018111"/>
    </source>
</evidence>
<dbReference type="Pfam" id="PF21981">
    <property type="entry name" value="RecX_HTH3"/>
    <property type="match status" value="1"/>
</dbReference>
<dbReference type="Pfam" id="PF21982">
    <property type="entry name" value="RecX_HTH1"/>
    <property type="match status" value="1"/>
</dbReference>
<protein>
    <recommendedName>
        <fullName evidence="3 5">Regulatory protein RecX</fullName>
    </recommendedName>
</protein>
<comment type="similarity">
    <text evidence="2 5">Belongs to the RecX family.</text>
</comment>
<feature type="domain" description="RecX third three-helical" evidence="6">
    <location>
        <begin position="110"/>
        <end position="157"/>
    </location>
</feature>
<dbReference type="GO" id="GO:0005737">
    <property type="term" value="C:cytoplasm"/>
    <property type="evidence" value="ECO:0007669"/>
    <property type="project" value="UniProtKB-SubCell"/>
</dbReference>
<dbReference type="InterPro" id="IPR053926">
    <property type="entry name" value="RecX_HTH_1st"/>
</dbReference>
<dbReference type="Gene3D" id="1.10.10.10">
    <property type="entry name" value="Winged helix-like DNA-binding domain superfamily/Winged helix DNA-binding domain"/>
    <property type="match status" value="2"/>
</dbReference>
<dbReference type="InterPro" id="IPR053925">
    <property type="entry name" value="RecX_HTH_3rd"/>
</dbReference>
<keyword evidence="4 5" id="KW-0963">Cytoplasm</keyword>
<dbReference type="HAMAP" id="MF_01114">
    <property type="entry name" value="RecX"/>
    <property type="match status" value="1"/>
</dbReference>
<dbReference type="PANTHER" id="PTHR33602:SF1">
    <property type="entry name" value="REGULATORY PROTEIN RECX FAMILY PROTEIN"/>
    <property type="match status" value="1"/>
</dbReference>
<feature type="domain" description="RecX first three-helical" evidence="7">
    <location>
        <begin position="18"/>
        <end position="55"/>
    </location>
</feature>
<evidence type="ECO:0000256" key="1">
    <source>
        <dbReference type="ARBA" id="ARBA00004496"/>
    </source>
</evidence>
<dbReference type="PANTHER" id="PTHR33602">
    <property type="entry name" value="REGULATORY PROTEIN RECX FAMILY PROTEIN"/>
    <property type="match status" value="1"/>
</dbReference>
<evidence type="ECO:0000313" key="9">
    <source>
        <dbReference type="Proteomes" id="UP000316562"/>
    </source>
</evidence>
<proteinExistence type="inferred from homology"/>
<accession>A0A519BHJ5</accession>
<organism evidence="8 9">
    <name type="scientific">Acididesulfobacter guangdongensis</name>
    <dbReference type="NCBI Taxonomy" id="2597225"/>
    <lineage>
        <taxon>Bacteria</taxon>
        <taxon>Deltaproteobacteria</taxon>
        <taxon>Candidatus Acidulodesulfobacterales</taxon>
        <taxon>Candidatus Acididesulfobacter</taxon>
    </lineage>
</organism>